<proteinExistence type="predicted"/>
<dbReference type="RefSeq" id="WP_307312378.1">
    <property type="nucleotide sequence ID" value="NZ_JAUSRE010000037.1"/>
</dbReference>
<name>A0ABT9S0D2_9MICC</name>
<gene>
    <name evidence="2" type="ORF">J2X98_004386</name>
</gene>
<dbReference type="PANTHER" id="PTHR30304">
    <property type="entry name" value="D-TAGATOSE-1,6-BISPHOSPHATE ALDOLASE"/>
    <property type="match status" value="1"/>
</dbReference>
<keyword evidence="2" id="KW-0456">Lyase</keyword>
<dbReference type="SUPFAM" id="SSF51569">
    <property type="entry name" value="Aldolase"/>
    <property type="match status" value="1"/>
</dbReference>
<dbReference type="PIRSF" id="PIRSF001359">
    <property type="entry name" value="F_bP_aldolase_II"/>
    <property type="match status" value="1"/>
</dbReference>
<comment type="cofactor">
    <cofactor evidence="1">
        <name>Zn(2+)</name>
        <dbReference type="ChEBI" id="CHEBI:29105"/>
    </cofactor>
</comment>
<dbReference type="InterPro" id="IPR050246">
    <property type="entry name" value="Class_II_FBP_aldolase"/>
</dbReference>
<dbReference type="GO" id="GO:0004332">
    <property type="term" value="F:fructose-bisphosphate aldolase activity"/>
    <property type="evidence" value="ECO:0007669"/>
    <property type="project" value="UniProtKB-EC"/>
</dbReference>
<dbReference type="InterPro" id="IPR013785">
    <property type="entry name" value="Aldolase_TIM"/>
</dbReference>
<sequence length="287" mass="30846">MGVAPLNEILGPAFQARYGVPAINIFNDLTIEAVLAGAVEANSPVILQTSVKTVRSIGTRVLFDMWSSLTRGIEVPVTLHLDHCPDRGVITECLKAGWNSVLFDASSLPVEENQRQTIEVVAEARSYGAQVEGEIEAITGVEDDHGSDEVSQQQSLETVLGYLDATGIDVFAPSIGNAHGTYKTAPVLDMGRVTEIVEARNIPIALHGGSGLSQEQFADLISRGCAKVNISTALKETYMQSSLAFLKQAERDNKWDPPSLFKHARTDVITMVKELAEQFGSAGKGGH</sequence>
<protein>
    <submittedName>
        <fullName evidence="2">Fructose-bisphosphate aldolase class II</fullName>
        <ecNumber evidence="2">4.1.2.13</ecNumber>
    </submittedName>
</protein>
<dbReference type="InterPro" id="IPR000771">
    <property type="entry name" value="FBA_II"/>
</dbReference>
<evidence type="ECO:0000313" key="2">
    <source>
        <dbReference type="EMBL" id="MDP9890772.1"/>
    </source>
</evidence>
<accession>A0ABT9S0D2</accession>
<dbReference type="EC" id="4.1.2.13" evidence="2"/>
<evidence type="ECO:0000256" key="1">
    <source>
        <dbReference type="ARBA" id="ARBA00001947"/>
    </source>
</evidence>
<keyword evidence="3" id="KW-1185">Reference proteome</keyword>
<dbReference type="Pfam" id="PF01116">
    <property type="entry name" value="F_bP_aldolase"/>
    <property type="match status" value="1"/>
</dbReference>
<dbReference type="EMBL" id="JAUSRE010000037">
    <property type="protein sequence ID" value="MDP9890772.1"/>
    <property type="molecule type" value="Genomic_DNA"/>
</dbReference>
<evidence type="ECO:0000313" key="3">
    <source>
        <dbReference type="Proteomes" id="UP001226577"/>
    </source>
</evidence>
<dbReference type="PANTHER" id="PTHR30304:SF0">
    <property type="entry name" value="D-TAGATOSE-1,6-BISPHOSPHATE ALDOLASE SUBUNIT GATY-RELATED"/>
    <property type="match status" value="1"/>
</dbReference>
<reference evidence="2 3" key="1">
    <citation type="submission" date="2023-07" db="EMBL/GenBank/DDBJ databases">
        <title>Sorghum-associated microbial communities from plants grown in Nebraska, USA.</title>
        <authorList>
            <person name="Schachtman D."/>
        </authorList>
    </citation>
    <scope>NUCLEOTIDE SEQUENCE [LARGE SCALE GENOMIC DNA]</scope>
    <source>
        <strain evidence="2 3">CC222</strain>
    </source>
</reference>
<organism evidence="2 3">
    <name type="scientific">Pseudarthrobacter enclensis</name>
    <dbReference type="NCBI Taxonomy" id="993070"/>
    <lineage>
        <taxon>Bacteria</taxon>
        <taxon>Bacillati</taxon>
        <taxon>Actinomycetota</taxon>
        <taxon>Actinomycetes</taxon>
        <taxon>Micrococcales</taxon>
        <taxon>Micrococcaceae</taxon>
        <taxon>Pseudarthrobacter</taxon>
    </lineage>
</organism>
<dbReference type="Gene3D" id="3.20.20.70">
    <property type="entry name" value="Aldolase class I"/>
    <property type="match status" value="1"/>
</dbReference>
<comment type="caution">
    <text evidence="2">The sequence shown here is derived from an EMBL/GenBank/DDBJ whole genome shotgun (WGS) entry which is preliminary data.</text>
</comment>
<dbReference type="Proteomes" id="UP001226577">
    <property type="component" value="Unassembled WGS sequence"/>
</dbReference>